<dbReference type="RefSeq" id="WP_345009750.1">
    <property type="nucleotide sequence ID" value="NZ_BAABFC010000002.1"/>
</dbReference>
<gene>
    <name evidence="1" type="ORF">GCM10023095_05100</name>
</gene>
<reference evidence="2" key="1">
    <citation type="journal article" date="2019" name="Int. J. Syst. Evol. Microbiol.">
        <title>The Global Catalogue of Microorganisms (GCM) 10K type strain sequencing project: providing services to taxonomists for standard genome sequencing and annotation.</title>
        <authorList>
            <consortium name="The Broad Institute Genomics Platform"/>
            <consortium name="The Broad Institute Genome Sequencing Center for Infectious Disease"/>
            <person name="Wu L."/>
            <person name="Ma J."/>
        </authorList>
    </citation>
    <scope>NUCLEOTIDE SEQUENCE [LARGE SCALE GENOMIC DNA]</scope>
    <source>
        <strain evidence="2">JCM 32226</strain>
    </source>
</reference>
<accession>A0ABP8PW43</accession>
<comment type="caution">
    <text evidence="1">The sequence shown here is derived from an EMBL/GenBank/DDBJ whole genome shotgun (WGS) entry which is preliminary data.</text>
</comment>
<dbReference type="Pfam" id="PF06042">
    <property type="entry name" value="NTP_transf_6"/>
    <property type="match status" value="1"/>
</dbReference>
<proteinExistence type="predicted"/>
<name>A0ABP8PW43_9GAMM</name>
<dbReference type="EMBL" id="BAABFC010000002">
    <property type="protein sequence ID" value="GAA4494028.1"/>
    <property type="molecule type" value="Genomic_DNA"/>
</dbReference>
<organism evidence="1 2">
    <name type="scientific">Pseudaeromonas paramecii</name>
    <dbReference type="NCBI Taxonomy" id="2138166"/>
    <lineage>
        <taxon>Bacteria</taxon>
        <taxon>Pseudomonadati</taxon>
        <taxon>Pseudomonadota</taxon>
        <taxon>Gammaproteobacteria</taxon>
        <taxon>Aeromonadales</taxon>
        <taxon>Aeromonadaceae</taxon>
        <taxon>Pseudaeromonas</taxon>
    </lineage>
</organism>
<dbReference type="PANTHER" id="PTHR39166:SF1">
    <property type="entry name" value="BLL1166 PROTEIN"/>
    <property type="match status" value="1"/>
</dbReference>
<dbReference type="InterPro" id="IPR009267">
    <property type="entry name" value="NTP_transf_6"/>
</dbReference>
<evidence type="ECO:0000313" key="2">
    <source>
        <dbReference type="Proteomes" id="UP001501321"/>
    </source>
</evidence>
<evidence type="ECO:0000313" key="1">
    <source>
        <dbReference type="EMBL" id="GAA4494028.1"/>
    </source>
</evidence>
<dbReference type="PANTHER" id="PTHR39166">
    <property type="entry name" value="BLL1166 PROTEIN"/>
    <property type="match status" value="1"/>
</dbReference>
<sequence length="182" mass="19965">MPRLLALIAADPWRMACLAQLAELHLPDAWLAAGFVRNRVWDALHGDGRTTPLADVDLIYFDPSPGTVTAMLAQEQALQDSLCRSLPAVPWQVRNQARMHLRNGHAPYGDCLAALGHWPEQETAVAVRLDGQGQLAGISAFGLASLFAGRLTRNPCCPPALFARRLADKAWLRQWPGLRVCL</sequence>
<dbReference type="Proteomes" id="UP001501321">
    <property type="component" value="Unassembled WGS sequence"/>
</dbReference>
<keyword evidence="2" id="KW-1185">Reference proteome</keyword>
<protein>
    <submittedName>
        <fullName evidence="1">Nucleotidyltransferase family protein</fullName>
    </submittedName>
</protein>